<keyword evidence="1" id="KW-0472">Membrane</keyword>
<dbReference type="InterPro" id="IPR010331">
    <property type="entry name" value="ExoD"/>
</dbReference>
<sequence length="203" mass="21384">MDGSATGPEDKPLEHLLDDAEKSEQDGRVTIGSLLDNFGSRSFGPLIAVFALVAMTPPIGAIPGIPTAMGVLIFLVSVQWLFGREHPWVPARLQKVGFSRDKVTAAQDRAGGVLRRIDRLITRRLVWATGRRAEWVAALCCTLLALTMPPLELLPFAAAAPAAAVLLFGIGLTACDGLLILAGFGATAGVLVIAALNLPRLLG</sequence>
<evidence type="ECO:0000313" key="3">
    <source>
        <dbReference type="Proteomes" id="UP001302249"/>
    </source>
</evidence>
<feature type="transmembrane region" description="Helical" evidence="1">
    <location>
        <begin position="61"/>
        <end position="82"/>
    </location>
</feature>
<protein>
    <submittedName>
        <fullName evidence="2">Exopolysaccharide biosynthesis protein</fullName>
    </submittedName>
</protein>
<keyword evidence="1" id="KW-1133">Transmembrane helix</keyword>
<dbReference type="Proteomes" id="UP001302249">
    <property type="component" value="Chromosome"/>
</dbReference>
<accession>A0ABZ0BAN6</accession>
<feature type="transmembrane region" description="Helical" evidence="1">
    <location>
        <begin position="178"/>
        <end position="198"/>
    </location>
</feature>
<proteinExistence type="predicted"/>
<evidence type="ECO:0000256" key="1">
    <source>
        <dbReference type="SAM" id="Phobius"/>
    </source>
</evidence>
<keyword evidence="1" id="KW-0812">Transmembrane</keyword>
<organism evidence="2 3">
    <name type="scientific">Stakelama saccharophila</name>
    <dbReference type="NCBI Taxonomy" id="3075605"/>
    <lineage>
        <taxon>Bacteria</taxon>
        <taxon>Pseudomonadati</taxon>
        <taxon>Pseudomonadota</taxon>
        <taxon>Alphaproteobacteria</taxon>
        <taxon>Sphingomonadales</taxon>
        <taxon>Sphingomonadaceae</taxon>
        <taxon>Stakelama</taxon>
    </lineage>
</organism>
<dbReference type="EMBL" id="CP135076">
    <property type="protein sequence ID" value="WNO54349.1"/>
    <property type="molecule type" value="Genomic_DNA"/>
</dbReference>
<dbReference type="PANTHER" id="PTHR41795:SF1">
    <property type="entry name" value="EXOPOLYSACCHARIDE SYNTHESIS PROTEIN"/>
    <property type="match status" value="1"/>
</dbReference>
<dbReference type="PANTHER" id="PTHR41795">
    <property type="entry name" value="EXOPOLYSACCHARIDE SYNTHESIS PROTEIN"/>
    <property type="match status" value="1"/>
</dbReference>
<evidence type="ECO:0000313" key="2">
    <source>
        <dbReference type="EMBL" id="WNO54349.1"/>
    </source>
</evidence>
<keyword evidence="3" id="KW-1185">Reference proteome</keyword>
<dbReference type="PIRSF" id="PIRSF033239">
    <property type="entry name" value="ExoD"/>
    <property type="match status" value="1"/>
</dbReference>
<reference evidence="2 3" key="1">
    <citation type="submission" date="2023-09" db="EMBL/GenBank/DDBJ databases">
        <authorList>
            <person name="Rey-Velasco X."/>
        </authorList>
    </citation>
    <scope>NUCLEOTIDE SEQUENCE [LARGE SCALE GENOMIC DNA]</scope>
    <source>
        <strain evidence="2 3">W311</strain>
    </source>
</reference>
<gene>
    <name evidence="2" type="ORF">RPR59_03580</name>
</gene>
<name>A0ABZ0BAN6_9SPHN</name>
<dbReference type="RefSeq" id="WP_313916733.1">
    <property type="nucleotide sequence ID" value="NZ_CP135076.1"/>
</dbReference>
<dbReference type="Pfam" id="PF06055">
    <property type="entry name" value="ExoD"/>
    <property type="match status" value="1"/>
</dbReference>